<dbReference type="AlphaFoldDB" id="Q5P111"/>
<name>Q5P111_AROAE</name>
<dbReference type="EMBL" id="CR555306">
    <property type="protein sequence ID" value="CAI09003.1"/>
    <property type="molecule type" value="Genomic_DNA"/>
</dbReference>
<proteinExistence type="predicted"/>
<organism evidence="1 2">
    <name type="scientific">Aromatoleum aromaticum (strain DSM 19018 / LMG 30748 / EbN1)</name>
    <name type="common">Azoarcus sp. (strain EbN1)</name>
    <dbReference type="NCBI Taxonomy" id="76114"/>
    <lineage>
        <taxon>Bacteria</taxon>
        <taxon>Pseudomonadati</taxon>
        <taxon>Pseudomonadota</taxon>
        <taxon>Betaproteobacteria</taxon>
        <taxon>Rhodocyclales</taxon>
        <taxon>Rhodocyclaceae</taxon>
        <taxon>Aromatoleum</taxon>
    </lineage>
</organism>
<dbReference type="HOGENOM" id="CLU_3371697_0_0_4"/>
<protein>
    <submittedName>
        <fullName evidence="1">Uncharacterized protein</fullName>
    </submittedName>
</protein>
<evidence type="ECO:0000313" key="1">
    <source>
        <dbReference type="EMBL" id="CAI09003.1"/>
    </source>
</evidence>
<evidence type="ECO:0000313" key="2">
    <source>
        <dbReference type="Proteomes" id="UP000006552"/>
    </source>
</evidence>
<dbReference type="Proteomes" id="UP000006552">
    <property type="component" value="Chromosome"/>
</dbReference>
<accession>Q5P111</accession>
<keyword evidence="2" id="KW-1185">Reference proteome</keyword>
<dbReference type="STRING" id="76114.ebA5079"/>
<reference evidence="1 2" key="1">
    <citation type="journal article" date="2005" name="Arch. Microbiol.">
        <title>The genome sequence of an anaerobic aromatic-degrading denitrifying bacterium, strain EbN1.</title>
        <authorList>
            <person name="Rabus R."/>
            <person name="Kube M."/>
            <person name="Heider J."/>
            <person name="Beck A."/>
            <person name="Heitmann K."/>
            <person name="Widdel F."/>
            <person name="Reinhardt R."/>
        </authorList>
    </citation>
    <scope>NUCLEOTIDE SEQUENCE [LARGE SCALE GENOMIC DNA]</scope>
    <source>
        <strain evidence="1 2">EbN1</strain>
    </source>
</reference>
<dbReference type="KEGG" id="eba:ebA5079"/>
<sequence length="34" mass="3911">MDFSRIAPRNSVASSQWPLRSKNEQLKFSLLSIC</sequence>
<gene>
    <name evidence="1" type="ORF">ebA5079</name>
</gene>